<dbReference type="EMBL" id="LN614830">
    <property type="protein sequence ID" value="CEG60726.1"/>
    <property type="molecule type" value="Genomic_DNA"/>
</dbReference>
<dbReference type="AlphaFoldDB" id="A0A098GGW2"/>
<reference evidence="2" key="1">
    <citation type="submission" date="2014-09" db="EMBL/GenBank/DDBJ databases">
        <authorList>
            <person name="Gomez-Valero L."/>
        </authorList>
    </citation>
    <scope>NUCLEOTIDE SEQUENCE [LARGE SCALE GENOMIC DNA]</scope>
    <source>
        <strain evidence="2">ATCC33218</strain>
    </source>
</reference>
<evidence type="ECO:0000313" key="2">
    <source>
        <dbReference type="Proteomes" id="UP000032414"/>
    </source>
</evidence>
<proteinExistence type="predicted"/>
<name>A0A098GGW2_LEGMI</name>
<sequence length="44" mass="5410">MHIFKMVNQRYLLEEKRIIVVTLNNKGYCAFRDFSDGQDYKLRR</sequence>
<organism evidence="1 2">
    <name type="scientific">Legionella micdadei</name>
    <name type="common">Tatlockia micdadei</name>
    <dbReference type="NCBI Taxonomy" id="451"/>
    <lineage>
        <taxon>Bacteria</taxon>
        <taxon>Pseudomonadati</taxon>
        <taxon>Pseudomonadota</taxon>
        <taxon>Gammaproteobacteria</taxon>
        <taxon>Legionellales</taxon>
        <taxon>Legionellaceae</taxon>
        <taxon>Legionella</taxon>
    </lineage>
</organism>
<accession>A0A098GGW2</accession>
<evidence type="ECO:0000313" key="1">
    <source>
        <dbReference type="EMBL" id="CEG60726.1"/>
    </source>
</evidence>
<dbReference type="Proteomes" id="UP000032414">
    <property type="component" value="Chromosome I"/>
</dbReference>
<dbReference type="HOGENOM" id="CLU_3223144_0_0_6"/>
<dbReference type="KEGG" id="tmc:LMI_1419"/>
<protein>
    <submittedName>
        <fullName evidence="1">Uncharacterized protein</fullName>
    </submittedName>
</protein>
<gene>
    <name evidence="1" type="ORF">LMI_1419</name>
</gene>